<dbReference type="InterPro" id="IPR011687">
    <property type="entry name" value="Nop53/GLTSCR2"/>
</dbReference>
<comment type="subcellular location">
    <subcellularLocation>
        <location evidence="1">Nucleus</location>
        <location evidence="1">Nucleolus</location>
    </subcellularLocation>
    <subcellularLocation>
        <location evidence="2">Nucleus</location>
        <location evidence="2">Nucleoplasm</location>
    </subcellularLocation>
</comment>
<sequence length="219" mass="25110">MENNERVAQIIKLMMKFLRIPEYLSEKNPFVKAVPSSKSKPKKSKKKQRDVLKEKDESLAQVVAEEMQKVYQNELGPEPIPFTVPGHAIDDEDVCHRYFLEVDNASDDDGNVENLSENAHENRSIKTKRVTQVELNKNCRRKKQKQKRWRNLPDIIQEIAKEDKENKKRHLRCLVATQETESSSTTLGKAQEIEDSLTYKIGSGLASGKGYQSILPESV</sequence>
<dbReference type="GO" id="GO:0008097">
    <property type="term" value="F:5S rRNA binding"/>
    <property type="evidence" value="ECO:0007669"/>
    <property type="project" value="TreeGrafter"/>
</dbReference>
<evidence type="ECO:0000256" key="2">
    <source>
        <dbReference type="ARBA" id="ARBA00004642"/>
    </source>
</evidence>
<name>A0A5C7GZF5_9ROSI</name>
<evidence type="ECO:0000313" key="8">
    <source>
        <dbReference type="EMBL" id="TXG49981.1"/>
    </source>
</evidence>
<protein>
    <recommendedName>
        <fullName evidence="4">Ribosome biogenesis protein NOP53</fullName>
    </recommendedName>
</protein>
<dbReference type="OrthoDB" id="5072at2759"/>
<dbReference type="EMBL" id="VAHF01000012">
    <property type="protein sequence ID" value="TXG49981.1"/>
    <property type="molecule type" value="Genomic_DNA"/>
</dbReference>
<dbReference type="Proteomes" id="UP000323000">
    <property type="component" value="Chromosome 12"/>
</dbReference>
<proteinExistence type="inferred from homology"/>
<evidence type="ECO:0000256" key="1">
    <source>
        <dbReference type="ARBA" id="ARBA00004604"/>
    </source>
</evidence>
<feature type="compositionally biased region" description="Basic residues" evidence="7">
    <location>
        <begin position="39"/>
        <end position="48"/>
    </location>
</feature>
<evidence type="ECO:0000256" key="6">
    <source>
        <dbReference type="ARBA" id="ARBA00023242"/>
    </source>
</evidence>
<evidence type="ECO:0000256" key="5">
    <source>
        <dbReference type="ARBA" id="ARBA00022517"/>
    </source>
</evidence>
<dbReference type="PANTHER" id="PTHR14211:SF7">
    <property type="entry name" value="RIBOSOME BIOGENESIS PROTEIN NOP53"/>
    <property type="match status" value="1"/>
</dbReference>
<dbReference type="PANTHER" id="PTHR14211">
    <property type="entry name" value="GLIOMA SUPPRESSOR CANDIDATE REGION GENE 2"/>
    <property type="match status" value="1"/>
</dbReference>
<dbReference type="AlphaFoldDB" id="A0A5C7GZF5"/>
<evidence type="ECO:0000313" key="9">
    <source>
        <dbReference type="Proteomes" id="UP000323000"/>
    </source>
</evidence>
<organism evidence="8 9">
    <name type="scientific">Acer yangbiense</name>
    <dbReference type="NCBI Taxonomy" id="1000413"/>
    <lineage>
        <taxon>Eukaryota</taxon>
        <taxon>Viridiplantae</taxon>
        <taxon>Streptophyta</taxon>
        <taxon>Embryophyta</taxon>
        <taxon>Tracheophyta</taxon>
        <taxon>Spermatophyta</taxon>
        <taxon>Magnoliopsida</taxon>
        <taxon>eudicotyledons</taxon>
        <taxon>Gunneridae</taxon>
        <taxon>Pentapetalae</taxon>
        <taxon>rosids</taxon>
        <taxon>malvids</taxon>
        <taxon>Sapindales</taxon>
        <taxon>Sapindaceae</taxon>
        <taxon>Hippocastanoideae</taxon>
        <taxon>Acereae</taxon>
        <taxon>Acer</taxon>
    </lineage>
</organism>
<gene>
    <name evidence="8" type="ORF">EZV62_025856</name>
</gene>
<dbReference type="GO" id="GO:0005730">
    <property type="term" value="C:nucleolus"/>
    <property type="evidence" value="ECO:0007669"/>
    <property type="project" value="UniProtKB-SubCell"/>
</dbReference>
<keyword evidence="9" id="KW-1185">Reference proteome</keyword>
<keyword evidence="5" id="KW-0690">Ribosome biogenesis</keyword>
<dbReference type="GO" id="GO:0000027">
    <property type="term" value="P:ribosomal large subunit assembly"/>
    <property type="evidence" value="ECO:0007669"/>
    <property type="project" value="TreeGrafter"/>
</dbReference>
<comment type="similarity">
    <text evidence="3">Belongs to the NOP53 family.</text>
</comment>
<dbReference type="GO" id="GO:0005654">
    <property type="term" value="C:nucleoplasm"/>
    <property type="evidence" value="ECO:0007669"/>
    <property type="project" value="UniProtKB-SubCell"/>
</dbReference>
<evidence type="ECO:0000256" key="4">
    <source>
        <dbReference type="ARBA" id="ARBA00018339"/>
    </source>
</evidence>
<comment type="caution">
    <text evidence="8">The sequence shown here is derived from an EMBL/GenBank/DDBJ whole genome shotgun (WGS) entry which is preliminary data.</text>
</comment>
<reference evidence="9" key="1">
    <citation type="journal article" date="2019" name="Gigascience">
        <title>De novo genome assembly of the endangered Acer yangbiense, a plant species with extremely small populations endemic to Yunnan Province, China.</title>
        <authorList>
            <person name="Yang J."/>
            <person name="Wariss H.M."/>
            <person name="Tao L."/>
            <person name="Zhang R."/>
            <person name="Yun Q."/>
            <person name="Hollingsworth P."/>
            <person name="Dao Z."/>
            <person name="Luo G."/>
            <person name="Guo H."/>
            <person name="Ma Y."/>
            <person name="Sun W."/>
        </authorList>
    </citation>
    <scope>NUCLEOTIDE SEQUENCE [LARGE SCALE GENOMIC DNA]</scope>
    <source>
        <strain evidence="9">cv. Malutang</strain>
    </source>
</reference>
<evidence type="ECO:0000256" key="3">
    <source>
        <dbReference type="ARBA" id="ARBA00008838"/>
    </source>
</evidence>
<feature type="region of interest" description="Disordered" evidence="7">
    <location>
        <begin position="32"/>
        <end position="54"/>
    </location>
</feature>
<keyword evidence="6" id="KW-0539">Nucleus</keyword>
<evidence type="ECO:0000256" key="7">
    <source>
        <dbReference type="SAM" id="MobiDB-lite"/>
    </source>
</evidence>
<accession>A0A5C7GZF5</accession>
<dbReference type="GO" id="GO:0006364">
    <property type="term" value="P:rRNA processing"/>
    <property type="evidence" value="ECO:0007669"/>
    <property type="project" value="TreeGrafter"/>
</dbReference>